<dbReference type="Gene3D" id="3.40.50.980">
    <property type="match status" value="2"/>
</dbReference>
<dbReference type="Pfam" id="PF00501">
    <property type="entry name" value="AMP-binding"/>
    <property type="match status" value="3"/>
</dbReference>
<protein>
    <submittedName>
        <fullName evidence="8">Amino acid adenylation domain-containing protein</fullName>
    </submittedName>
</protein>
<organism evidence="8 9">
    <name type="scientific">Allokutzneria oryzae</name>
    <dbReference type="NCBI Taxonomy" id="1378989"/>
    <lineage>
        <taxon>Bacteria</taxon>
        <taxon>Bacillati</taxon>
        <taxon>Actinomycetota</taxon>
        <taxon>Actinomycetes</taxon>
        <taxon>Pseudonocardiales</taxon>
        <taxon>Pseudonocardiaceae</taxon>
        <taxon>Allokutzneria</taxon>
    </lineage>
</organism>
<proteinExistence type="predicted"/>
<sequence length="3094" mass="333788">MSAELLTELFESQVARSGGATALVSEDGELSYSELNARANRLAHALLRLGVGPEDFVALVLPHGPDFVVSVLAVLKAGAAYLPVDTSYPEDRVSYVFEDARPVLALCTEATVDVVPRGQRAVLLSELSHDATHNPVPRAVKENAAYLIYTSGSTGRPKGVVVTHSGGAVFGAMDERFGLGPDSRMLQFASLGFDAAVWETFAPLVVGGALVTAPTHRLSPGAPLAGLIAERGVTHATIPPAALAVMEPGSVAGGVSLMVAGEASTPDLVGRWSAGRTMVNAYGPTEATVCCSVSAPLAGAVLPPLGTALPGTGVYVLDARLRPVAHGEVGELYIAGIGLARGYLRRPDLSAERFVADPFGPAGTRMYRTGDLVRSGVDGPEFVGRVDHQVKLRGYRIELGEVEAVLTAHPDVAQAVVLAEDEQLVGYVVPTSAEPGTASLREHLAATLPEYMVPAAFAVLPELPLTPHGKVDRDAVAAAARRLGSGSSHVEPRTDTERVLAGIWREVLGVERISAHDNFFERGGDSIRGIRSLTRAMDAFGVKLSPRELFDAPSLAALAEVIDGLGSSGAAIVPVPRSAELPLSPVQQRLWFLAEFEPDSYEYNVTCGLRFTGSLDVAALRRALDGVVERHEALRTTFSSADGRAVQLVHPPAPVPLPMTDLSGLSAEEFDKEYDRVVRAELTTPFDLRTGPPLRVSLIKLSEREHVLVFCVHHIVTDGTSIRIMAEELCSLYAGCGDLPRLPVQYADFAVWQQEQWTEDAVAEHLEYWRTRLTDAPPLDVPLDHPRPAVRSYAAGRHEFVVPASVTSGMRRVGERAHATLFMTLVAATQVLLGRYSGQDDVTVGTVTSGRNRPELERLIGFFINTLALRTRLDPGASFLDLLGRVKATTLEAFAHQEVPFERMVDALGIDRDTSRTPLFQSIVVLQDTWMSTVDTGDVLIENAGLPELSVISDLVWEFQERDGELHGSLSYGADLFDPPTMARMATNLVSLLERIVTAPSTPISRLPVAAREGLVAVFNDTDGSQPLDIPLHRLFAQHASADPDAVAVVCGRDSMTYGELDQHANQLANRLISLGVRPGDVIGICAERGVRLPVALLGVLKTGAAYLPIDPAEPLERAGFMLGEAEVRVMLAPADRVADYMALVSTVVSLGTDLSLSPTTCPDVTVSGDDVACVLFTSGSSGTPKGVLSPHRATVHALCGTGFFEMGPAEVVLQCMGVSWDGLSLELWSALLHGAKLVFYPGRSIDADVLVHEVREHGVTTLCLAAGLFSSLAESHIELFGLVKQVLFGGDVAGMAHIRRVRRAFPQLRLVNGYGPVETMIVAACHQVRQEDVREERSLVPIGPPLRNTRLHVLDAALNPLPIGVAGELYIGGKGLGHGYLNRPDLSAERFVADPFGAPGERLYRTGDLARWTAEGVLEFFGRADNQVKVRGFRIEPGEIEVALAEDPRVAQSAVVVREDTPGVKRLTAYVVIAAGCARPEAGELRAIAARRLPDFMVPSDYVVLDEIPLTRHGKLDRRALPAPTGRPQLRNAYVAPRTPVEEQVCHLWADVLGVERVGVEDNFFDLGGDSILSLQVVSRARAVGLPVTSKLMFLHQTVAALVGAGLTGQVPEVARERVSGTVPLLPVQQWFLDNHPEHPEHFNQWVRVELDADVDVAALGGALRALVDHHDALRSRFGRSGGQWWQEILPADDAEVLTCHRVSNVDEAEQVFAEAQRGFDLEDGPVLAAVLADFGGERLPQLLITVHHLVVDAVSWRVLLEDLATAYEKQALPARTTSFQEWSRRVWATSFEADREYWAGEHVALPTDRSGVNTVATADTVTVRLGEEDTEALLRHVPSVYRTRVNDVLLAALGKVLADWSGRDRVVVDLEGHGREDLVGDVDLSRTVGWFTALFPVTITVPGGDLGELLKSVKEQLRAVPSKGLGHGCLTESTVERPAISFNYLGQWDASYGGRPLTMGLAQHPEQRRAHALDVVGAVVGGRLELVWTYSTELHDTATVEHLAGNLAEVLSAIVRHCAGPGVGGATPSDFPLVRLDQSTVDEITAGSVVEEVYPLTALQSGMLFHTLSEPESSVYFAQVVFVLDGVADLDRLAEAWRAVVSRMDVLRTSLRWKGVDHPVQVVHRDAELPIERLDWSGLDEDGQRAELESFLAANRAKGIDLTAAPLARIALARLSPESVQVVFAFHHLVLDGWSVQLVLTELFARFGQLDRPAPRPFGDYLRWLDAQDDAATEAHWRGVFAGGGERTPLPFDRQPGEAHHPRGSEQVRVELSEGTSTRISEFAKRHRLTVNAVVQGAWALLLSRHSGQREVCFGATVSGREADLPGIDSVAGLVINTVPVRVRVDGASETVQWLRALQQAQIDSRQFEHAPLSGIQSWGGEAAQFDSIVVFENYPLHYEAAAAAGLAIREVRGDEGTHYPLNLIFYAAERFSYLLGYDPDLFDAATVRLLAGRLSSLLDDIAGAEGVRISELSTVDGNELVALARWNDTAVDYPSDRCVHELFEEQADRTPTSVAVVFGTERITYAELDQRANQLAHHLVELGVGPDVVVGVFLERGVEMVVAMLAAMKAGGGYAMIDPAHPDERVTVLATELATPVVVTTNRLRYRLPSAVPTVVCVDGGATKIAAQPTDRPEGGAGPANISCVMFTSGSTGKPKGVQAPHRASVRTFFGTDYFDFGPDEVFLQYSSVSWDAISLELWGALLHGATTVLCPGQKLDLDVMAELIARHGVTTLFLSTSLFNAVVDEYPRVFDTVRQLATGGEAASPDHIRAARQRFPHVRLKHVCGPVESMVFATSYDVPAVDDGGPLIPVGGPIANTRCHVLDADLNPVPVGVVGEWYVAGDGLARGYLGRPDLTVERFVPDPFGAPGSRMYRTGDLARWRADGTLDLLGRADDQVKIRGHRIEPAEVRAVLLDDPRVASAEVVVSRDPAGTKRLVGYLVARSTADSEIDVVAFREELAARLPEYMVPSAFVLLDRLPLTATGKVDRKALPEPDERRAVGTGYVEPANPTEARIAELLGEVVGVRRVGARDNFFALGGDSISCIRLVGRIRANFGVELSPRVVFEAPTVAALAVVVQEEIVADIERSLVP</sequence>
<feature type="region of interest" description="Disordered" evidence="6">
    <location>
        <begin position="2245"/>
        <end position="2272"/>
    </location>
</feature>
<dbReference type="SMART" id="SM00823">
    <property type="entry name" value="PKS_PP"/>
    <property type="match status" value="3"/>
</dbReference>
<dbReference type="InterPro" id="IPR020845">
    <property type="entry name" value="AMP-binding_CS"/>
</dbReference>
<evidence type="ECO:0000256" key="2">
    <source>
        <dbReference type="ARBA" id="ARBA00022450"/>
    </source>
</evidence>
<dbReference type="Pfam" id="PF00550">
    <property type="entry name" value="PP-binding"/>
    <property type="match status" value="3"/>
</dbReference>
<feature type="compositionally biased region" description="Basic and acidic residues" evidence="6">
    <location>
        <begin position="2257"/>
        <end position="2272"/>
    </location>
</feature>
<dbReference type="CDD" id="cd19531">
    <property type="entry name" value="LCL_NRPS-like"/>
    <property type="match status" value="1"/>
</dbReference>
<dbReference type="PANTHER" id="PTHR45527:SF1">
    <property type="entry name" value="FATTY ACID SYNTHASE"/>
    <property type="match status" value="1"/>
</dbReference>
<dbReference type="InterPro" id="IPR006162">
    <property type="entry name" value="Ppantetheine_attach_site"/>
</dbReference>
<evidence type="ECO:0000256" key="5">
    <source>
        <dbReference type="ARBA" id="ARBA00023194"/>
    </source>
</evidence>
<keyword evidence="2" id="KW-0596">Phosphopantetheine</keyword>
<evidence type="ECO:0000256" key="6">
    <source>
        <dbReference type="SAM" id="MobiDB-lite"/>
    </source>
</evidence>
<dbReference type="Gene3D" id="1.10.1200.10">
    <property type="entry name" value="ACP-like"/>
    <property type="match status" value="3"/>
</dbReference>
<dbReference type="PROSITE" id="PS50075">
    <property type="entry name" value="CARRIER"/>
    <property type="match status" value="3"/>
</dbReference>
<feature type="domain" description="Carrier" evidence="7">
    <location>
        <begin position="491"/>
        <end position="566"/>
    </location>
</feature>
<dbReference type="InterPro" id="IPR000873">
    <property type="entry name" value="AMP-dep_synth/lig_dom"/>
</dbReference>
<evidence type="ECO:0000313" key="8">
    <source>
        <dbReference type="EMBL" id="MFB9907699.1"/>
    </source>
</evidence>
<dbReference type="PROSITE" id="PS00012">
    <property type="entry name" value="PHOSPHOPANTETHEINE"/>
    <property type="match status" value="2"/>
</dbReference>
<keyword evidence="3" id="KW-0597">Phosphoprotein</keyword>
<dbReference type="InterPro" id="IPR036736">
    <property type="entry name" value="ACP-like_sf"/>
</dbReference>
<dbReference type="InterPro" id="IPR001242">
    <property type="entry name" value="Condensation_dom"/>
</dbReference>
<dbReference type="Gene3D" id="2.30.38.10">
    <property type="entry name" value="Luciferase, Domain 3"/>
    <property type="match status" value="1"/>
</dbReference>
<evidence type="ECO:0000256" key="1">
    <source>
        <dbReference type="ARBA" id="ARBA00001957"/>
    </source>
</evidence>
<dbReference type="CDD" id="cd19534">
    <property type="entry name" value="E_NRPS"/>
    <property type="match status" value="1"/>
</dbReference>
<dbReference type="InterPro" id="IPR045851">
    <property type="entry name" value="AMP-bd_C_sf"/>
</dbReference>
<dbReference type="InterPro" id="IPR042099">
    <property type="entry name" value="ANL_N_sf"/>
</dbReference>
<dbReference type="NCBIfam" id="NF003417">
    <property type="entry name" value="PRK04813.1"/>
    <property type="match status" value="3"/>
</dbReference>
<dbReference type="InterPro" id="IPR020806">
    <property type="entry name" value="PKS_PP-bd"/>
</dbReference>
<dbReference type="PANTHER" id="PTHR45527">
    <property type="entry name" value="NONRIBOSOMAL PEPTIDE SYNTHETASE"/>
    <property type="match status" value="1"/>
</dbReference>
<dbReference type="Gene3D" id="3.40.50.12780">
    <property type="entry name" value="N-terminal domain of ligase-like"/>
    <property type="match status" value="2"/>
</dbReference>
<dbReference type="Gene3D" id="3.30.300.30">
    <property type="match status" value="3"/>
</dbReference>
<dbReference type="Proteomes" id="UP001589693">
    <property type="component" value="Unassembled WGS sequence"/>
</dbReference>
<dbReference type="Pfam" id="PF13193">
    <property type="entry name" value="AMP-binding_C"/>
    <property type="match status" value="3"/>
</dbReference>
<comment type="caution">
    <text evidence="8">The sequence shown here is derived from an EMBL/GenBank/DDBJ whole genome shotgun (WGS) entry which is preliminary data.</text>
</comment>
<dbReference type="InterPro" id="IPR025110">
    <property type="entry name" value="AMP-bd_C"/>
</dbReference>
<dbReference type="Pfam" id="PF00668">
    <property type="entry name" value="Condensation"/>
    <property type="match status" value="3"/>
</dbReference>
<dbReference type="Gene3D" id="3.30.559.30">
    <property type="entry name" value="Nonribosomal peptide synthetase, condensation domain"/>
    <property type="match status" value="3"/>
</dbReference>
<name>A0ABV6A625_9PSEU</name>
<evidence type="ECO:0000259" key="7">
    <source>
        <dbReference type="PROSITE" id="PS50075"/>
    </source>
</evidence>
<dbReference type="EMBL" id="JBHLZU010000023">
    <property type="protein sequence ID" value="MFB9907699.1"/>
    <property type="molecule type" value="Genomic_DNA"/>
</dbReference>
<dbReference type="NCBIfam" id="TIGR01733">
    <property type="entry name" value="AA-adenyl-dom"/>
    <property type="match status" value="3"/>
</dbReference>
<reference evidence="8 9" key="1">
    <citation type="submission" date="2024-09" db="EMBL/GenBank/DDBJ databases">
        <authorList>
            <person name="Sun Q."/>
            <person name="Mori K."/>
        </authorList>
    </citation>
    <scope>NUCLEOTIDE SEQUENCE [LARGE SCALE GENOMIC DNA]</scope>
    <source>
        <strain evidence="8 9">TBRC 7907</strain>
    </source>
</reference>
<dbReference type="SUPFAM" id="SSF56801">
    <property type="entry name" value="Acetyl-CoA synthetase-like"/>
    <property type="match status" value="3"/>
</dbReference>
<keyword evidence="4" id="KW-0677">Repeat</keyword>
<feature type="domain" description="Carrier" evidence="7">
    <location>
        <begin position="1537"/>
        <end position="1611"/>
    </location>
</feature>
<feature type="domain" description="Carrier" evidence="7">
    <location>
        <begin position="3009"/>
        <end position="3084"/>
    </location>
</feature>
<accession>A0ABV6A625</accession>
<keyword evidence="9" id="KW-1185">Reference proteome</keyword>
<dbReference type="InterPro" id="IPR023213">
    <property type="entry name" value="CAT-like_dom_sf"/>
</dbReference>
<gene>
    <name evidence="8" type="ORF">ACFFQA_27510</name>
</gene>
<evidence type="ECO:0000313" key="9">
    <source>
        <dbReference type="Proteomes" id="UP001589693"/>
    </source>
</evidence>
<comment type="cofactor">
    <cofactor evidence="1">
        <name>pantetheine 4'-phosphate</name>
        <dbReference type="ChEBI" id="CHEBI:47942"/>
    </cofactor>
</comment>
<dbReference type="InterPro" id="IPR010071">
    <property type="entry name" value="AA_adenyl_dom"/>
</dbReference>
<dbReference type="SUPFAM" id="SSF52777">
    <property type="entry name" value="CoA-dependent acyltransferases"/>
    <property type="match status" value="6"/>
</dbReference>
<evidence type="ECO:0000256" key="4">
    <source>
        <dbReference type="ARBA" id="ARBA00022737"/>
    </source>
</evidence>
<dbReference type="RefSeq" id="WP_377858326.1">
    <property type="nucleotide sequence ID" value="NZ_JBHLZU010000023.1"/>
</dbReference>
<dbReference type="PROSITE" id="PS00455">
    <property type="entry name" value="AMP_BINDING"/>
    <property type="match status" value="3"/>
</dbReference>
<dbReference type="InterPro" id="IPR009081">
    <property type="entry name" value="PP-bd_ACP"/>
</dbReference>
<dbReference type="CDD" id="cd19543">
    <property type="entry name" value="DCL_NRPS"/>
    <property type="match status" value="1"/>
</dbReference>
<keyword evidence="5" id="KW-0045">Antibiotic biosynthesis</keyword>
<dbReference type="SUPFAM" id="SSF47336">
    <property type="entry name" value="ACP-like"/>
    <property type="match status" value="3"/>
</dbReference>
<dbReference type="Gene3D" id="3.30.559.10">
    <property type="entry name" value="Chloramphenicol acetyltransferase-like domain"/>
    <property type="match status" value="3"/>
</dbReference>
<dbReference type="NCBIfam" id="TIGR01720">
    <property type="entry name" value="NRPS-para261"/>
    <property type="match status" value="1"/>
</dbReference>
<dbReference type="InterPro" id="IPR010060">
    <property type="entry name" value="NRPS_synth"/>
</dbReference>
<evidence type="ECO:0000256" key="3">
    <source>
        <dbReference type="ARBA" id="ARBA00022553"/>
    </source>
</evidence>
<dbReference type="CDD" id="cd12117">
    <property type="entry name" value="A_NRPS_Srf_like"/>
    <property type="match status" value="2"/>
</dbReference>